<protein>
    <recommendedName>
        <fullName evidence="2">TGS domain-containing protein</fullName>
    </recommendedName>
</protein>
<dbReference type="Proteomes" id="UP000230084">
    <property type="component" value="Unassembled WGS sequence"/>
</dbReference>
<proteinExistence type="inferred from homology"/>
<dbReference type="InterPro" id="IPR004095">
    <property type="entry name" value="TGS"/>
</dbReference>
<dbReference type="InterPro" id="IPR012675">
    <property type="entry name" value="Beta-grasp_dom_sf"/>
</dbReference>
<dbReference type="Pfam" id="PF02824">
    <property type="entry name" value="TGS"/>
    <property type="match status" value="1"/>
</dbReference>
<dbReference type="SUPFAM" id="SSF81271">
    <property type="entry name" value="TGS-like"/>
    <property type="match status" value="1"/>
</dbReference>
<dbReference type="SMART" id="SM00471">
    <property type="entry name" value="HDc"/>
    <property type="match status" value="1"/>
</dbReference>
<dbReference type="PANTHER" id="PTHR21262:SF31">
    <property type="entry name" value="GTP PYROPHOSPHOKINASE"/>
    <property type="match status" value="1"/>
</dbReference>
<dbReference type="AlphaFoldDB" id="A0A2H0RMB6"/>
<comment type="caution">
    <text evidence="3">The sequence shown here is derived from an EMBL/GenBank/DDBJ whole genome shotgun (WGS) entry which is preliminary data.</text>
</comment>
<organism evidence="3 4">
    <name type="scientific">Candidatus Uhrbacteria bacterium CG10_big_fil_rev_8_21_14_0_10_50_16</name>
    <dbReference type="NCBI Taxonomy" id="1975039"/>
    <lineage>
        <taxon>Bacteria</taxon>
        <taxon>Candidatus Uhriibacteriota</taxon>
    </lineage>
</organism>
<dbReference type="Gene3D" id="3.10.20.30">
    <property type="match status" value="1"/>
</dbReference>
<dbReference type="Gene3D" id="3.30.460.10">
    <property type="entry name" value="Beta Polymerase, domain 2"/>
    <property type="match status" value="1"/>
</dbReference>
<dbReference type="GO" id="GO:0015969">
    <property type="term" value="P:guanosine tetraphosphate metabolic process"/>
    <property type="evidence" value="ECO:0007669"/>
    <property type="project" value="InterPro"/>
</dbReference>
<reference evidence="3 4" key="1">
    <citation type="submission" date="2017-09" db="EMBL/GenBank/DDBJ databases">
        <title>Depth-based differentiation of microbial function through sediment-hosted aquifers and enrichment of novel symbionts in the deep terrestrial subsurface.</title>
        <authorList>
            <person name="Probst A.J."/>
            <person name="Ladd B."/>
            <person name="Jarett J.K."/>
            <person name="Geller-Mcgrath D.E."/>
            <person name="Sieber C.M."/>
            <person name="Emerson J.B."/>
            <person name="Anantharaman K."/>
            <person name="Thomas B.C."/>
            <person name="Malmstrom R."/>
            <person name="Stieglmeier M."/>
            <person name="Klingl A."/>
            <person name="Woyke T."/>
            <person name="Ryan C.M."/>
            <person name="Banfield J.F."/>
        </authorList>
    </citation>
    <scope>NUCLEOTIDE SEQUENCE [LARGE SCALE GENOMIC DNA]</scope>
    <source>
        <strain evidence="3">CG10_big_fil_rev_8_21_14_0_10_50_16</strain>
    </source>
</reference>
<dbReference type="GO" id="GO:0005886">
    <property type="term" value="C:plasma membrane"/>
    <property type="evidence" value="ECO:0007669"/>
    <property type="project" value="TreeGrafter"/>
</dbReference>
<dbReference type="Pfam" id="PF13328">
    <property type="entry name" value="HD_4"/>
    <property type="match status" value="1"/>
</dbReference>
<dbReference type="FunFam" id="3.30.460.10:FF:000001">
    <property type="entry name" value="GTP pyrophosphokinase RelA"/>
    <property type="match status" value="1"/>
</dbReference>
<dbReference type="EMBL" id="PCYM01000005">
    <property type="protein sequence ID" value="PIR47587.1"/>
    <property type="molecule type" value="Genomic_DNA"/>
</dbReference>
<dbReference type="InterPro" id="IPR004811">
    <property type="entry name" value="RelA/Spo_fam"/>
</dbReference>
<comment type="similarity">
    <text evidence="1">Belongs to the relA/spoT family.</text>
</comment>
<sequence>METTTLTERLWSWDDLERTIHAHYQDPDLSLVRQAYDFAKTAHGEQRRYTGAPYLVHPIATAVRLAEMELPLSVVAAGLLHDVPEDTSTTIEDVQILFGEDIANMVQGVTKLGKVKYRGIERYAENLRKMFLAMAEDVRVVFIKFADRLHNAETLYARPVQKRARIAEEVLQIYAPIASRLGMGDMKGRLEDAAFQYAEPKEFKEAKELLEKTAMLREGDLTKTIQEAKRLLEEAGIQAIDVMGRKKFLYSFWKKLLRYHQDVTKIYDLVAIRIIVQDIADCYAVLGVLHAHWPPLKGRIKDYIAQPKPNGYQSLHTTVFDENCGIVEFQIRTKEMHDHAEYGIAAHWHYKSNGSQKPLKTMPWIDDLANIQKEMAAGQDFLQRLEDVKLDIFQDRIFVLTPEGDVIDLPEGSTPVDFAYAIHTEIGNACVATKVNDQAVPLSTELKSGDMCTIITNKSRRHPNPEWLEFVKTSQARNKIRSATKSKVKQWIDNMMKK</sequence>
<dbReference type="SMART" id="SM00954">
    <property type="entry name" value="RelA_SpoT"/>
    <property type="match status" value="1"/>
</dbReference>
<dbReference type="FunFam" id="3.10.20.30:FF:000002">
    <property type="entry name" value="GTP pyrophosphokinase (RelA/SpoT)"/>
    <property type="match status" value="1"/>
</dbReference>
<name>A0A2H0RMB6_9BACT</name>
<gene>
    <name evidence="3" type="ORF">COV06_02805</name>
</gene>
<dbReference type="InterPro" id="IPR003607">
    <property type="entry name" value="HD/PDEase_dom"/>
</dbReference>
<feature type="domain" description="TGS" evidence="2">
    <location>
        <begin position="393"/>
        <end position="456"/>
    </location>
</feature>
<dbReference type="SUPFAM" id="SSF81301">
    <property type="entry name" value="Nucleotidyltransferase"/>
    <property type="match status" value="1"/>
</dbReference>
<dbReference type="InterPro" id="IPR007685">
    <property type="entry name" value="RelA_SpoT"/>
</dbReference>
<dbReference type="InterPro" id="IPR012676">
    <property type="entry name" value="TGS-like"/>
</dbReference>
<evidence type="ECO:0000256" key="1">
    <source>
        <dbReference type="RuleBase" id="RU003847"/>
    </source>
</evidence>
<evidence type="ECO:0000313" key="3">
    <source>
        <dbReference type="EMBL" id="PIR47587.1"/>
    </source>
</evidence>
<dbReference type="InterPro" id="IPR043519">
    <property type="entry name" value="NT_sf"/>
</dbReference>
<comment type="function">
    <text evidence="1">In eubacteria ppGpp (guanosine 3'-diphosphate 5'-diphosphate) is a mediator of the stringent response that coordinates a variety of cellular activities in response to changes in nutritional abundance.</text>
</comment>
<dbReference type="CDD" id="cd05399">
    <property type="entry name" value="NT_Rel-Spo_like"/>
    <property type="match status" value="1"/>
</dbReference>
<dbReference type="PROSITE" id="PS51880">
    <property type="entry name" value="TGS"/>
    <property type="match status" value="1"/>
</dbReference>
<dbReference type="FunFam" id="1.10.3210.10:FF:000001">
    <property type="entry name" value="GTP pyrophosphokinase RelA"/>
    <property type="match status" value="1"/>
</dbReference>
<dbReference type="PANTHER" id="PTHR21262">
    <property type="entry name" value="GUANOSINE-3',5'-BIS DIPHOSPHATE 3'-PYROPHOSPHOHYDROLASE"/>
    <property type="match status" value="1"/>
</dbReference>
<dbReference type="SUPFAM" id="SSF109604">
    <property type="entry name" value="HD-domain/PDEase-like"/>
    <property type="match status" value="1"/>
</dbReference>
<evidence type="ECO:0000259" key="2">
    <source>
        <dbReference type="PROSITE" id="PS51880"/>
    </source>
</evidence>
<dbReference type="NCBIfam" id="TIGR00691">
    <property type="entry name" value="spoT_relA"/>
    <property type="match status" value="1"/>
</dbReference>
<evidence type="ECO:0000313" key="4">
    <source>
        <dbReference type="Proteomes" id="UP000230084"/>
    </source>
</evidence>
<accession>A0A2H0RMB6</accession>
<dbReference type="Pfam" id="PF04607">
    <property type="entry name" value="RelA_SpoT"/>
    <property type="match status" value="1"/>
</dbReference>
<dbReference type="Gene3D" id="1.10.3210.10">
    <property type="entry name" value="Hypothetical protein af1432"/>
    <property type="match status" value="1"/>
</dbReference>
<dbReference type="CDD" id="cd01668">
    <property type="entry name" value="TGS_RSH"/>
    <property type="match status" value="1"/>
</dbReference>
<dbReference type="InterPro" id="IPR033655">
    <property type="entry name" value="TGS_RelA/SpoT"/>
</dbReference>